<evidence type="ECO:0000313" key="3">
    <source>
        <dbReference type="Proteomes" id="UP000060787"/>
    </source>
</evidence>
<dbReference type="KEGG" id="lab:LA76x_2724"/>
<name>A0A0S2FBI3_LYSAN</name>
<keyword evidence="3" id="KW-1185">Reference proteome</keyword>
<protein>
    <submittedName>
        <fullName evidence="2">Uncharacterized protein</fullName>
    </submittedName>
</protein>
<feature type="region of interest" description="Disordered" evidence="1">
    <location>
        <begin position="352"/>
        <end position="385"/>
    </location>
</feature>
<organism evidence="2 3">
    <name type="scientific">Lysobacter antibioticus</name>
    <dbReference type="NCBI Taxonomy" id="84531"/>
    <lineage>
        <taxon>Bacteria</taxon>
        <taxon>Pseudomonadati</taxon>
        <taxon>Pseudomonadota</taxon>
        <taxon>Gammaproteobacteria</taxon>
        <taxon>Lysobacterales</taxon>
        <taxon>Lysobacteraceae</taxon>
        <taxon>Lysobacter</taxon>
    </lineage>
</organism>
<dbReference type="STRING" id="84531.LA76x_2724"/>
<gene>
    <name evidence="2" type="ORF">LA76x_2724</name>
</gene>
<accession>A0A0S2FBI3</accession>
<dbReference type="Proteomes" id="UP000060787">
    <property type="component" value="Chromosome"/>
</dbReference>
<proteinExistence type="predicted"/>
<feature type="region of interest" description="Disordered" evidence="1">
    <location>
        <begin position="208"/>
        <end position="242"/>
    </location>
</feature>
<evidence type="ECO:0000313" key="2">
    <source>
        <dbReference type="EMBL" id="ALN80854.1"/>
    </source>
</evidence>
<sequence>MLRLDSRCDSNQLRSVRLRSAERDTLRARQGLERALAAVDWSLSELPPNALLLVRKLQTGPHSMAAFGPRVAQALREQQRYAKRPWRDDGAASADAVWFDEGELAACLIRDWLRGHVSQRWWWRTVLGRAAVDEWLREQLLGHGQQVATTLNLLAPNGDAAAWLSRLHDGDARRALTALARDYDAPLALAFAATPESAKAAAVLTSVASDPSEASHRPPGADAGVRSEPDASSRTPASRRDDTRLLAALPELRNAALRPTTLRLLAFALAALREPGWLRSASFADAVTRWTQSRTAAAPMKSLLPAPHSTAASNSQPGTTTPLAAPTATGATIASSVRAIPAATADAARIVSDAPTPPMCDSSTPPNNEPAAERGKRKLSPAPVAAQSVAGTDHTAFVIAKAAAASETLAPATTTEPARLEAASDVEPAPPGTTPQTTFNTGGMQIDSDYGGLLYLLNAALALELYGDFSMPRARGLALSPWNWLALIGEAWFGAEFRRDPLWRLLADLAGRKPQQAPAYDFVAPLDWTIDEAWLQPWDAVDTVAYHAGTRRLRLWHPQGFVLADLPRRTASTPAAQAADWCAECAGLEAARLVRMPDLPPPSPRQRNRRWLHYLLSYLEARLARALAVDHGDIPTLVCRHRAQLHCNLVDVEVHLSLDTLPLCLRLAGLDRDPGWIPAAGRSVRFRFV</sequence>
<dbReference type="PATRIC" id="fig|84531.8.peg.2736"/>
<dbReference type="RefSeq" id="WP_057918058.1">
    <property type="nucleotide sequence ID" value="NZ_CP011129.1"/>
</dbReference>
<reference evidence="2 3" key="1">
    <citation type="journal article" date="2015" name="BMC Genomics">
        <title>Comparative genomics and metabolic profiling of the genus Lysobacter.</title>
        <authorList>
            <person name="de Bruijn I."/>
            <person name="Cheng X."/>
            <person name="de Jager V."/>
            <person name="Exposito R.G."/>
            <person name="Watrous J."/>
            <person name="Patel N."/>
            <person name="Postma J."/>
            <person name="Dorrestein P.C."/>
            <person name="Kobayashi D."/>
            <person name="Raaijmakers J.M."/>
        </authorList>
    </citation>
    <scope>NUCLEOTIDE SEQUENCE [LARGE SCALE GENOMIC DNA]</scope>
    <source>
        <strain evidence="2 3">76</strain>
    </source>
</reference>
<feature type="region of interest" description="Disordered" evidence="1">
    <location>
        <begin position="409"/>
        <end position="442"/>
    </location>
</feature>
<evidence type="ECO:0000256" key="1">
    <source>
        <dbReference type="SAM" id="MobiDB-lite"/>
    </source>
</evidence>
<feature type="compositionally biased region" description="Low complexity" evidence="1">
    <location>
        <begin position="409"/>
        <end position="423"/>
    </location>
</feature>
<dbReference type="EMBL" id="CP011129">
    <property type="protein sequence ID" value="ALN80854.1"/>
    <property type="molecule type" value="Genomic_DNA"/>
</dbReference>
<dbReference type="AlphaFoldDB" id="A0A0S2FBI3"/>